<sequence>MPEEEWATACGRCAASEPTDGCAGWTGTSELGCWLMDPLFRVGAPVGASEPGKIAEGPGNPGSRPGDAAEALPRALPLRRGLAELAASREGRKGV</sequence>
<evidence type="ECO:0000256" key="1">
    <source>
        <dbReference type="SAM" id="MobiDB-lite"/>
    </source>
</evidence>
<evidence type="ECO:0000313" key="3">
    <source>
        <dbReference type="Proteomes" id="UP000498740"/>
    </source>
</evidence>
<reference evidence="2 3" key="1">
    <citation type="submission" date="2020-05" db="EMBL/GenBank/DDBJ databases">
        <title>Whole genome shotgun sequence of Streptomyces microflavus NBRC 13062.</title>
        <authorList>
            <person name="Komaki H."/>
            <person name="Tamura T."/>
        </authorList>
    </citation>
    <scope>NUCLEOTIDE SEQUENCE [LARGE SCALE GENOMIC DNA]</scope>
    <source>
        <strain evidence="2 3">NBRC 13062</strain>
    </source>
</reference>
<evidence type="ECO:0000313" key="2">
    <source>
        <dbReference type="EMBL" id="GFN05715.1"/>
    </source>
</evidence>
<dbReference type="Proteomes" id="UP000498740">
    <property type="component" value="Unassembled WGS sequence"/>
</dbReference>
<protein>
    <submittedName>
        <fullName evidence="2">Uncharacterized protein</fullName>
    </submittedName>
</protein>
<organism evidence="2 3">
    <name type="scientific">Streptomyces microflavus</name>
    <name type="common">Streptomyces lipmanii</name>
    <dbReference type="NCBI Taxonomy" id="1919"/>
    <lineage>
        <taxon>Bacteria</taxon>
        <taxon>Bacillati</taxon>
        <taxon>Actinomycetota</taxon>
        <taxon>Actinomycetes</taxon>
        <taxon>Kitasatosporales</taxon>
        <taxon>Streptomycetaceae</taxon>
        <taxon>Streptomyces</taxon>
    </lineage>
</organism>
<name>A0A7J0CVF4_STRMI</name>
<gene>
    <name evidence="2" type="ORF">Smic_42710</name>
</gene>
<dbReference type="AlphaFoldDB" id="A0A7J0CVF4"/>
<accession>A0A7J0CVF4</accession>
<proteinExistence type="predicted"/>
<comment type="caution">
    <text evidence="2">The sequence shown here is derived from an EMBL/GenBank/DDBJ whole genome shotgun (WGS) entry which is preliminary data.</text>
</comment>
<dbReference type="EMBL" id="BLWD01000001">
    <property type="protein sequence ID" value="GFN05715.1"/>
    <property type="molecule type" value="Genomic_DNA"/>
</dbReference>
<feature type="region of interest" description="Disordered" evidence="1">
    <location>
        <begin position="46"/>
        <end position="75"/>
    </location>
</feature>